<keyword evidence="3" id="KW-0238">DNA-binding</keyword>
<dbReference type="Pfam" id="PF04542">
    <property type="entry name" value="Sigma70_r2"/>
    <property type="match status" value="1"/>
</dbReference>
<protein>
    <submittedName>
        <fullName evidence="7">Sigma-70 family RNA polymerase sigma factor</fullName>
    </submittedName>
</protein>
<dbReference type="InterPro" id="IPR013325">
    <property type="entry name" value="RNA_pol_sigma_r2"/>
</dbReference>
<keyword evidence="4" id="KW-0804">Transcription</keyword>
<keyword evidence="1" id="KW-0805">Transcription regulation</keyword>
<feature type="domain" description="RNA polymerase sigma-70 region 2" evidence="5">
    <location>
        <begin position="36"/>
        <end position="104"/>
    </location>
</feature>
<dbReference type="InterPro" id="IPR014284">
    <property type="entry name" value="RNA_pol_sigma-70_dom"/>
</dbReference>
<dbReference type="InterPro" id="IPR007630">
    <property type="entry name" value="RNA_pol_sigma70_r4"/>
</dbReference>
<reference evidence="8" key="1">
    <citation type="journal article" date="2019" name="Int. J. Syst. Evol. Microbiol.">
        <title>The Global Catalogue of Microorganisms (GCM) 10K type strain sequencing project: providing services to taxonomists for standard genome sequencing and annotation.</title>
        <authorList>
            <consortium name="The Broad Institute Genomics Platform"/>
            <consortium name="The Broad Institute Genome Sequencing Center for Infectious Disease"/>
            <person name="Wu L."/>
            <person name="Ma J."/>
        </authorList>
    </citation>
    <scope>NUCLEOTIDE SEQUENCE [LARGE SCALE GENOMIC DNA]</scope>
    <source>
        <strain evidence="8">KCTC 52473</strain>
    </source>
</reference>
<dbReference type="RefSeq" id="WP_376919690.1">
    <property type="nucleotide sequence ID" value="NZ_JBHRSW010000014.1"/>
</dbReference>
<dbReference type="Gene3D" id="1.10.1740.10">
    <property type="match status" value="1"/>
</dbReference>
<dbReference type="InterPro" id="IPR013324">
    <property type="entry name" value="RNA_pol_sigma_r3/r4-like"/>
</dbReference>
<sequence length="238" mass="27778">MKRISIPISSINWIGHIEKWPNKTALDWNESRVNLFNSHTKWARAIGLKIFGMYKVDGAEVNDYVNFANMGLLESIDSYEPNNGATFRYFAFKRIKGSILNGIVKYSEHSQTTDWIRKRMKERMHSISKTHPENDEVELVENIIALTIGFVLDNNSYMVSEMQLTDAYFDSQELVVLQQNVRRIVENLPNNQRDVMEKHYYQLKSFSEVAKDRSCSVGRISQLHAQAINNIRKKLKWE</sequence>
<accession>A0ABV7FQP0</accession>
<organism evidence="7 8">
    <name type="scientific">Agaribacter flavus</name>
    <dbReference type="NCBI Taxonomy" id="1902781"/>
    <lineage>
        <taxon>Bacteria</taxon>
        <taxon>Pseudomonadati</taxon>
        <taxon>Pseudomonadota</taxon>
        <taxon>Gammaproteobacteria</taxon>
        <taxon>Alteromonadales</taxon>
        <taxon>Alteromonadaceae</taxon>
        <taxon>Agaribacter</taxon>
    </lineage>
</organism>
<comment type="caution">
    <text evidence="7">The sequence shown here is derived from an EMBL/GenBank/DDBJ whole genome shotgun (WGS) entry which is preliminary data.</text>
</comment>
<evidence type="ECO:0000313" key="8">
    <source>
        <dbReference type="Proteomes" id="UP001595478"/>
    </source>
</evidence>
<evidence type="ECO:0000256" key="2">
    <source>
        <dbReference type="ARBA" id="ARBA00023082"/>
    </source>
</evidence>
<keyword evidence="8" id="KW-1185">Reference proteome</keyword>
<name>A0ABV7FQP0_9ALTE</name>
<dbReference type="Pfam" id="PF04545">
    <property type="entry name" value="Sigma70_r4"/>
    <property type="match status" value="1"/>
</dbReference>
<dbReference type="InterPro" id="IPR007627">
    <property type="entry name" value="RNA_pol_sigma70_r2"/>
</dbReference>
<gene>
    <name evidence="7" type="ORF">ACFOHL_07945</name>
</gene>
<dbReference type="SUPFAM" id="SSF88946">
    <property type="entry name" value="Sigma2 domain of RNA polymerase sigma factors"/>
    <property type="match status" value="1"/>
</dbReference>
<proteinExistence type="predicted"/>
<evidence type="ECO:0000259" key="6">
    <source>
        <dbReference type="Pfam" id="PF04545"/>
    </source>
</evidence>
<dbReference type="NCBIfam" id="TIGR02937">
    <property type="entry name" value="sigma70-ECF"/>
    <property type="match status" value="1"/>
</dbReference>
<dbReference type="SUPFAM" id="SSF88659">
    <property type="entry name" value="Sigma3 and sigma4 domains of RNA polymerase sigma factors"/>
    <property type="match status" value="1"/>
</dbReference>
<evidence type="ECO:0000259" key="5">
    <source>
        <dbReference type="Pfam" id="PF04542"/>
    </source>
</evidence>
<dbReference type="EMBL" id="JBHRSW010000014">
    <property type="protein sequence ID" value="MFC3121551.1"/>
    <property type="molecule type" value="Genomic_DNA"/>
</dbReference>
<dbReference type="PANTHER" id="PTHR30385">
    <property type="entry name" value="SIGMA FACTOR F FLAGELLAR"/>
    <property type="match status" value="1"/>
</dbReference>
<dbReference type="Gene3D" id="1.20.140.160">
    <property type="match status" value="1"/>
</dbReference>
<evidence type="ECO:0000256" key="1">
    <source>
        <dbReference type="ARBA" id="ARBA00023015"/>
    </source>
</evidence>
<evidence type="ECO:0000256" key="4">
    <source>
        <dbReference type="ARBA" id="ARBA00023163"/>
    </source>
</evidence>
<dbReference type="Proteomes" id="UP001595478">
    <property type="component" value="Unassembled WGS sequence"/>
</dbReference>
<keyword evidence="2" id="KW-0731">Sigma factor</keyword>
<evidence type="ECO:0000313" key="7">
    <source>
        <dbReference type="EMBL" id="MFC3121551.1"/>
    </source>
</evidence>
<feature type="domain" description="RNA polymerase sigma-70 region 4" evidence="6">
    <location>
        <begin position="186"/>
        <end position="233"/>
    </location>
</feature>
<evidence type="ECO:0000256" key="3">
    <source>
        <dbReference type="ARBA" id="ARBA00023125"/>
    </source>
</evidence>